<evidence type="ECO:0000256" key="2">
    <source>
        <dbReference type="SAM" id="SignalP"/>
    </source>
</evidence>
<feature type="signal peptide" evidence="2">
    <location>
        <begin position="1"/>
        <end position="29"/>
    </location>
</feature>
<keyword evidence="1" id="KW-0812">Transmembrane</keyword>
<keyword evidence="4" id="KW-1185">Reference proteome</keyword>
<dbReference type="EMBL" id="CP036275">
    <property type="protein sequence ID" value="QDU39583.1"/>
    <property type="molecule type" value="Genomic_DNA"/>
</dbReference>
<keyword evidence="1" id="KW-1133">Transmembrane helix</keyword>
<dbReference type="AlphaFoldDB" id="A0A517ZAP7"/>
<evidence type="ECO:0000313" key="4">
    <source>
        <dbReference type="Proteomes" id="UP000320496"/>
    </source>
</evidence>
<feature type="transmembrane region" description="Helical" evidence="1">
    <location>
        <begin position="323"/>
        <end position="343"/>
    </location>
</feature>
<keyword evidence="1" id="KW-0472">Membrane</keyword>
<name>A0A517ZAP7_9PLAN</name>
<protein>
    <recommendedName>
        <fullName evidence="5">DUF1583 domain-containing protein</fullName>
    </recommendedName>
</protein>
<sequence precursor="true">MPIDRGNVTSVCLVSLFISGSLTFSTCLAADDDLKQRFLSEAPEAWSQYRVRAEHIQGAVTFTQTNRGSSERALRSTERQITVFNRNALVISERENRNSEYLKTAVGVNSDYAFRVQFDSDARQWVLTDLDRDVQDVELSSLAEGPKELALGLVCRGMRVFGTWLPEMVSEPGFRVNQVLTFEQGSTQLVRVEFDYEPQQHRNNPVRGGTILLDPSRYWLIREAKVRAFWMPGEEGTITVQVEYADDELTSFPLLTRYLAQVDAQLIGDRAKEAGTSEVHHDWVWDFDLRELNKASEREFTLAAFGLPEPSDRLDAGSQSGSWGTLLVLANLCFLVAIGLWWLNRRRYPGENAGSP</sequence>
<organism evidence="3 4">
    <name type="scientific">Maioricimonas rarisocia</name>
    <dbReference type="NCBI Taxonomy" id="2528026"/>
    <lineage>
        <taxon>Bacteria</taxon>
        <taxon>Pseudomonadati</taxon>
        <taxon>Planctomycetota</taxon>
        <taxon>Planctomycetia</taxon>
        <taxon>Planctomycetales</taxon>
        <taxon>Planctomycetaceae</taxon>
        <taxon>Maioricimonas</taxon>
    </lineage>
</organism>
<reference evidence="3 4" key="1">
    <citation type="submission" date="2019-02" db="EMBL/GenBank/DDBJ databases">
        <title>Deep-cultivation of Planctomycetes and their phenomic and genomic characterization uncovers novel biology.</title>
        <authorList>
            <person name="Wiegand S."/>
            <person name="Jogler M."/>
            <person name="Boedeker C."/>
            <person name="Pinto D."/>
            <person name="Vollmers J."/>
            <person name="Rivas-Marin E."/>
            <person name="Kohn T."/>
            <person name="Peeters S.H."/>
            <person name="Heuer A."/>
            <person name="Rast P."/>
            <person name="Oberbeckmann S."/>
            <person name="Bunk B."/>
            <person name="Jeske O."/>
            <person name="Meyerdierks A."/>
            <person name="Storesund J.E."/>
            <person name="Kallscheuer N."/>
            <person name="Luecker S."/>
            <person name="Lage O.M."/>
            <person name="Pohl T."/>
            <person name="Merkel B.J."/>
            <person name="Hornburger P."/>
            <person name="Mueller R.-W."/>
            <person name="Bruemmer F."/>
            <person name="Labrenz M."/>
            <person name="Spormann A.M."/>
            <person name="Op den Camp H."/>
            <person name="Overmann J."/>
            <person name="Amann R."/>
            <person name="Jetten M.S.M."/>
            <person name="Mascher T."/>
            <person name="Medema M.H."/>
            <person name="Devos D.P."/>
            <person name="Kaster A.-K."/>
            <person name="Ovreas L."/>
            <person name="Rohde M."/>
            <person name="Galperin M.Y."/>
            <person name="Jogler C."/>
        </authorList>
    </citation>
    <scope>NUCLEOTIDE SEQUENCE [LARGE SCALE GENOMIC DNA]</scope>
    <source>
        <strain evidence="3 4">Mal4</strain>
    </source>
</reference>
<dbReference type="KEGG" id="mri:Mal4_39280"/>
<feature type="chain" id="PRO_5021992162" description="DUF1583 domain-containing protein" evidence="2">
    <location>
        <begin position="30"/>
        <end position="356"/>
    </location>
</feature>
<dbReference type="Proteomes" id="UP000320496">
    <property type="component" value="Chromosome"/>
</dbReference>
<gene>
    <name evidence="3" type="ORF">Mal4_39280</name>
</gene>
<evidence type="ECO:0008006" key="5">
    <source>
        <dbReference type="Google" id="ProtNLM"/>
    </source>
</evidence>
<evidence type="ECO:0000313" key="3">
    <source>
        <dbReference type="EMBL" id="QDU39583.1"/>
    </source>
</evidence>
<dbReference type="OrthoDB" id="9987307at2"/>
<proteinExistence type="predicted"/>
<dbReference type="RefSeq" id="WP_145370752.1">
    <property type="nucleotide sequence ID" value="NZ_CP036275.1"/>
</dbReference>
<evidence type="ECO:0000256" key="1">
    <source>
        <dbReference type="SAM" id="Phobius"/>
    </source>
</evidence>
<keyword evidence="2" id="KW-0732">Signal</keyword>
<accession>A0A517ZAP7</accession>